<comment type="caution">
    <text evidence="2">The sequence shown here is derived from an EMBL/GenBank/DDBJ whole genome shotgun (WGS) entry which is preliminary data.</text>
</comment>
<dbReference type="GO" id="GO:0016787">
    <property type="term" value="F:hydrolase activity"/>
    <property type="evidence" value="ECO:0007669"/>
    <property type="project" value="UniProtKB-KW"/>
</dbReference>
<dbReference type="SUPFAM" id="SSF56784">
    <property type="entry name" value="HAD-like"/>
    <property type="match status" value="1"/>
</dbReference>
<name>A0ABP5TVT5_9ACTN</name>
<dbReference type="Pfam" id="PF08282">
    <property type="entry name" value="Hydrolase_3"/>
    <property type="match status" value="1"/>
</dbReference>
<dbReference type="PANTHER" id="PTHR10000">
    <property type="entry name" value="PHOSPHOSERINE PHOSPHATASE"/>
    <property type="match status" value="1"/>
</dbReference>
<dbReference type="InterPro" id="IPR036412">
    <property type="entry name" value="HAD-like_sf"/>
</dbReference>
<proteinExistence type="predicted"/>
<keyword evidence="2" id="KW-0378">Hydrolase</keyword>
<protein>
    <submittedName>
        <fullName evidence="2">Cof-type HAD-IIB family hydrolase</fullName>
    </submittedName>
</protein>
<dbReference type="PANTHER" id="PTHR10000:SF8">
    <property type="entry name" value="HAD SUPERFAMILY HYDROLASE-LIKE, TYPE 3"/>
    <property type="match status" value="1"/>
</dbReference>
<dbReference type="EMBL" id="BAAARV010000049">
    <property type="protein sequence ID" value="GAA2360675.1"/>
    <property type="molecule type" value="Genomic_DNA"/>
</dbReference>
<dbReference type="RefSeq" id="WP_344615478.1">
    <property type="nucleotide sequence ID" value="NZ_BAAARV010000049.1"/>
</dbReference>
<reference evidence="3" key="1">
    <citation type="journal article" date="2019" name="Int. J. Syst. Evol. Microbiol.">
        <title>The Global Catalogue of Microorganisms (GCM) 10K type strain sequencing project: providing services to taxonomists for standard genome sequencing and annotation.</title>
        <authorList>
            <consortium name="The Broad Institute Genomics Platform"/>
            <consortium name="The Broad Institute Genome Sequencing Center for Infectious Disease"/>
            <person name="Wu L."/>
            <person name="Ma J."/>
        </authorList>
    </citation>
    <scope>NUCLEOTIDE SEQUENCE [LARGE SCALE GENOMIC DNA]</scope>
    <source>
        <strain evidence="3">JCM 3272</strain>
    </source>
</reference>
<dbReference type="Gene3D" id="3.30.1240.10">
    <property type="match status" value="1"/>
</dbReference>
<organism evidence="2 3">
    <name type="scientific">Dactylosporangium salmoneum</name>
    <dbReference type="NCBI Taxonomy" id="53361"/>
    <lineage>
        <taxon>Bacteria</taxon>
        <taxon>Bacillati</taxon>
        <taxon>Actinomycetota</taxon>
        <taxon>Actinomycetes</taxon>
        <taxon>Micromonosporales</taxon>
        <taxon>Micromonosporaceae</taxon>
        <taxon>Dactylosporangium</taxon>
    </lineage>
</organism>
<evidence type="ECO:0000313" key="2">
    <source>
        <dbReference type="EMBL" id="GAA2360675.1"/>
    </source>
</evidence>
<accession>A0ABP5TVT5</accession>
<feature type="compositionally biased region" description="Low complexity" evidence="1">
    <location>
        <begin position="301"/>
        <end position="314"/>
    </location>
</feature>
<feature type="region of interest" description="Disordered" evidence="1">
    <location>
        <begin position="283"/>
        <end position="315"/>
    </location>
</feature>
<keyword evidence="3" id="KW-1185">Reference proteome</keyword>
<gene>
    <name evidence="2" type="ORF">GCM10010170_055660</name>
</gene>
<dbReference type="Proteomes" id="UP001501444">
    <property type="component" value="Unassembled WGS sequence"/>
</dbReference>
<evidence type="ECO:0000256" key="1">
    <source>
        <dbReference type="SAM" id="MobiDB-lite"/>
    </source>
</evidence>
<dbReference type="Gene3D" id="3.40.50.1000">
    <property type="entry name" value="HAD superfamily/HAD-like"/>
    <property type="match status" value="1"/>
</dbReference>
<evidence type="ECO:0000313" key="3">
    <source>
        <dbReference type="Proteomes" id="UP001501444"/>
    </source>
</evidence>
<sequence length="328" mass="34487">MSGAGRRHHRELLVSDLDGTLLRPDAALSAFTVSVINEYLASGGLFTYATARSYTSAARVTAPLRLRLPVMTYGGAVVVDPVTGQARQAQLLPAALVEEVFRLTDGSRLVQPIVYAIREGRDRACWLADRITPGVASFLRARPGDPRLLPLSHRDDIDAASVFYVSLIGDRQPLHELFEQLSDALGGCHVVLAEDVYSAGQWWLELTSTTKAAAVAALKAEVAAETVTCFGDQLNDLPMFAVADTALAVANAAPEVRAAATQVIGANTDDGVARWIAATLTSAEMSPPSPGEAGRAGPGSCGAATSASSSTHAGVRCGYRPCRPRCAT</sequence>
<dbReference type="InterPro" id="IPR023214">
    <property type="entry name" value="HAD_sf"/>
</dbReference>